<organism evidence="2 3">
    <name type="scientific">Anseongella ginsenosidimutans</name>
    <dbReference type="NCBI Taxonomy" id="496056"/>
    <lineage>
        <taxon>Bacteria</taxon>
        <taxon>Pseudomonadati</taxon>
        <taxon>Bacteroidota</taxon>
        <taxon>Sphingobacteriia</taxon>
        <taxon>Sphingobacteriales</taxon>
        <taxon>Sphingobacteriaceae</taxon>
        <taxon>Anseongella</taxon>
    </lineage>
</organism>
<evidence type="ECO:0000313" key="3">
    <source>
        <dbReference type="Proteomes" id="UP000295807"/>
    </source>
</evidence>
<keyword evidence="1" id="KW-0732">Signal</keyword>
<evidence type="ECO:0000313" key="2">
    <source>
        <dbReference type="EMBL" id="TCS85057.1"/>
    </source>
</evidence>
<dbReference type="RefSeq" id="WP_132130473.1">
    <property type="nucleotide sequence ID" value="NZ_CP042432.1"/>
</dbReference>
<dbReference type="Gene3D" id="3.40.50.10610">
    <property type="entry name" value="ABC-type transport auxiliary lipoprotein component"/>
    <property type="match status" value="1"/>
</dbReference>
<dbReference type="EMBL" id="SMAD01000015">
    <property type="protein sequence ID" value="TCS85057.1"/>
    <property type="molecule type" value="Genomic_DNA"/>
</dbReference>
<gene>
    <name evidence="2" type="ORF">EDD80_11540</name>
</gene>
<evidence type="ECO:0008006" key="4">
    <source>
        <dbReference type="Google" id="ProtNLM"/>
    </source>
</evidence>
<dbReference type="OrthoDB" id="669636at2"/>
<dbReference type="AlphaFoldDB" id="A0A4V2UTA5"/>
<sequence length="213" mass="23714">MRRLLLFSISILSAANAAGQVFGKIYESENLSEIVKTQKNFAVVPFNYSIALKKMPKGMTQENIKSQEGKGSLSAQNSFYTYALEKKERGVMTIQMQDISRTNTLLKRNEISETNITNYLPEELCKVLEVDAILTGDIIASQPMSEGAALATTILIGYGSTNKAKATIKIYDKSGELIWSYGKEVAGGLGSDDSDMIRRLMRKTARKFPYWKD</sequence>
<evidence type="ECO:0000256" key="1">
    <source>
        <dbReference type="SAM" id="SignalP"/>
    </source>
</evidence>
<proteinExistence type="predicted"/>
<dbReference type="Proteomes" id="UP000295807">
    <property type="component" value="Unassembled WGS sequence"/>
</dbReference>
<feature type="chain" id="PRO_5020612625" description="DUF4136 domain-containing protein" evidence="1">
    <location>
        <begin position="18"/>
        <end position="213"/>
    </location>
</feature>
<protein>
    <recommendedName>
        <fullName evidence="4">DUF4136 domain-containing protein</fullName>
    </recommendedName>
</protein>
<comment type="caution">
    <text evidence="2">The sequence shown here is derived from an EMBL/GenBank/DDBJ whole genome shotgun (WGS) entry which is preliminary data.</text>
</comment>
<keyword evidence="3" id="KW-1185">Reference proteome</keyword>
<accession>A0A4V2UTA5</accession>
<reference evidence="2 3" key="1">
    <citation type="submission" date="2019-03" db="EMBL/GenBank/DDBJ databases">
        <title>Genomic Encyclopedia of Type Strains, Phase IV (KMG-IV): sequencing the most valuable type-strain genomes for metagenomic binning, comparative biology and taxonomic classification.</title>
        <authorList>
            <person name="Goeker M."/>
        </authorList>
    </citation>
    <scope>NUCLEOTIDE SEQUENCE [LARGE SCALE GENOMIC DNA]</scope>
    <source>
        <strain evidence="2 3">DSM 21100</strain>
    </source>
</reference>
<name>A0A4V2UTA5_9SPHI</name>
<feature type="signal peptide" evidence="1">
    <location>
        <begin position="1"/>
        <end position="17"/>
    </location>
</feature>